<protein>
    <submittedName>
        <fullName evidence="1">FlaG family protein</fullName>
    </submittedName>
    <submittedName>
        <fullName evidence="2">Flagellin</fullName>
    </submittedName>
</protein>
<evidence type="ECO:0000313" key="1">
    <source>
        <dbReference type="EMBL" id="AXX93140.1"/>
    </source>
</evidence>
<keyword evidence="2" id="KW-0969">Cilium</keyword>
<dbReference type="RefSeq" id="WP_099342036.1">
    <property type="nucleotide sequence ID" value="NZ_CP032098.1"/>
</dbReference>
<evidence type="ECO:0000313" key="4">
    <source>
        <dbReference type="Proteomes" id="UP000262712"/>
    </source>
</evidence>
<accession>A0A2G1DIR1</accession>
<organism evidence="2 3">
    <name type="scientific">Malaciobacter molluscorum LMG 25693</name>
    <dbReference type="NCBI Taxonomy" id="870501"/>
    <lineage>
        <taxon>Bacteria</taxon>
        <taxon>Pseudomonadati</taxon>
        <taxon>Campylobacterota</taxon>
        <taxon>Epsilonproteobacteria</taxon>
        <taxon>Campylobacterales</taxon>
        <taxon>Arcobacteraceae</taxon>
        <taxon>Malaciobacter</taxon>
    </lineage>
</organism>
<evidence type="ECO:0000313" key="2">
    <source>
        <dbReference type="EMBL" id="PHO18399.1"/>
    </source>
</evidence>
<evidence type="ECO:0000313" key="3">
    <source>
        <dbReference type="Proteomes" id="UP000221222"/>
    </source>
</evidence>
<sequence length="104" mass="11997">MELGRVAEIDNAKLNHTEKVKKVSEVDNKEKIVADDKYKNASSPNSGEKKEVILDNVKFGYNRSSKDFFVKIIKGDAEYKYPTEDMMRIKAQLLKEIEKQIQES</sequence>
<keyword evidence="3" id="KW-1185">Reference proteome</keyword>
<dbReference type="Proteomes" id="UP000221222">
    <property type="component" value="Unassembled WGS sequence"/>
</dbReference>
<dbReference type="AlphaFoldDB" id="A0A2G1DIR1"/>
<reference evidence="1 4" key="2">
    <citation type="submission" date="2018-08" db="EMBL/GenBank/DDBJ databases">
        <title>Complete genome of the Arcobacter molluscorum type strain LMG 25693.</title>
        <authorList>
            <person name="Miller W.G."/>
            <person name="Yee E."/>
            <person name="Bono J.L."/>
        </authorList>
    </citation>
    <scope>NUCLEOTIDE SEQUENCE [LARGE SCALE GENOMIC DNA]</scope>
    <source>
        <strain evidence="1 4">CECT 7696</strain>
    </source>
</reference>
<keyword evidence="2" id="KW-0966">Cell projection</keyword>
<keyword evidence="2" id="KW-0282">Flagellum</keyword>
<gene>
    <name evidence="1" type="ORF">AMOL_2187</name>
    <name evidence="2" type="ORF">CPU12_05235</name>
</gene>
<dbReference type="EMBL" id="NXFY01000006">
    <property type="protein sequence ID" value="PHO18399.1"/>
    <property type="molecule type" value="Genomic_DNA"/>
</dbReference>
<dbReference type="EMBL" id="CP032098">
    <property type="protein sequence ID" value="AXX93140.1"/>
    <property type="molecule type" value="Genomic_DNA"/>
</dbReference>
<name>A0A2G1DIR1_9BACT</name>
<proteinExistence type="predicted"/>
<dbReference type="Proteomes" id="UP000262712">
    <property type="component" value="Chromosome"/>
</dbReference>
<dbReference type="KEGG" id="amol:AMOL_2187"/>
<reference evidence="2 3" key="1">
    <citation type="submission" date="2017-09" db="EMBL/GenBank/DDBJ databases">
        <title>Arcobacter canalis sp. nov., a new species isolated from a water canal contaminated with urban sewage.</title>
        <authorList>
            <person name="Perez-Cataluna A."/>
            <person name="Salas-Masso N."/>
            <person name="Figueras M.J."/>
        </authorList>
    </citation>
    <scope>NUCLEOTIDE SEQUENCE [LARGE SCALE GENOMIC DNA]</scope>
    <source>
        <strain evidence="2 3">F98-3</strain>
    </source>
</reference>